<reference evidence="1 2" key="1">
    <citation type="submission" date="2021-03" db="EMBL/GenBank/DDBJ databases">
        <title>Sequencing the genomes of 1000 actinobacteria strains.</title>
        <authorList>
            <person name="Klenk H.-P."/>
        </authorList>
    </citation>
    <scope>NUCLEOTIDE SEQUENCE [LARGE SCALE GENOMIC DNA]</scope>
    <source>
        <strain evidence="1 2">DSM 15797</strain>
    </source>
</reference>
<dbReference type="EMBL" id="JAGIOF010000001">
    <property type="protein sequence ID" value="MBP2388193.1"/>
    <property type="molecule type" value="Genomic_DNA"/>
</dbReference>
<evidence type="ECO:0000313" key="2">
    <source>
        <dbReference type="Proteomes" id="UP001296993"/>
    </source>
</evidence>
<dbReference type="Proteomes" id="UP001296993">
    <property type="component" value="Unassembled WGS sequence"/>
</dbReference>
<organism evidence="1 2">
    <name type="scientific">Paeniglutamicibacter kerguelensis</name>
    <dbReference type="NCBI Taxonomy" id="254788"/>
    <lineage>
        <taxon>Bacteria</taxon>
        <taxon>Bacillati</taxon>
        <taxon>Actinomycetota</taxon>
        <taxon>Actinomycetes</taxon>
        <taxon>Micrococcales</taxon>
        <taxon>Micrococcaceae</taxon>
        <taxon>Paeniglutamicibacter</taxon>
    </lineage>
</organism>
<dbReference type="Pfam" id="PF04250">
    <property type="entry name" value="DUF429"/>
    <property type="match status" value="1"/>
</dbReference>
<accession>A0ABS4XIV2</accession>
<protein>
    <submittedName>
        <fullName evidence="1">Nuclease with RNAse H fold</fullName>
    </submittedName>
</protein>
<comment type="caution">
    <text evidence="1">The sequence shown here is derived from an EMBL/GenBank/DDBJ whole genome shotgun (WGS) entry which is preliminary data.</text>
</comment>
<gene>
    <name evidence="1" type="ORF">JOF47_003704</name>
</gene>
<name>A0ABS4XIV2_9MICC</name>
<dbReference type="RefSeq" id="WP_210001062.1">
    <property type="nucleotide sequence ID" value="NZ_BAAAJY010000017.1"/>
</dbReference>
<sequence>MKTLGVDLAADPKKTAVAAIHWTGENASLTHLSLAVTDDEIVDLFGTTDVTGIDCPLGWPEALLPFLIGHQLNDPQTVLEQDGLVGRRRLAYRATDRFVTATTGIRPLSVSADRLGHTAMRCAAIQAKIGQVHGTQSRDGAGKLAEVYPAASLKLWGFKATKYKGTGSAETLARRELVEQLKVEAPWLQLGSHEEKMVASDDLLDAVIASLTARAVAVASTYGVDPSLASSARSEGWIHLPSGHLGDVFAHFKHPSQPQACR</sequence>
<dbReference type="InterPro" id="IPR007362">
    <property type="entry name" value="DUF429"/>
</dbReference>
<evidence type="ECO:0000313" key="1">
    <source>
        <dbReference type="EMBL" id="MBP2388193.1"/>
    </source>
</evidence>
<proteinExistence type="predicted"/>
<keyword evidence="2" id="KW-1185">Reference proteome</keyword>